<dbReference type="Pfam" id="PF13279">
    <property type="entry name" value="4HBT_2"/>
    <property type="match status" value="1"/>
</dbReference>
<evidence type="ECO:0000313" key="2">
    <source>
        <dbReference type="Proteomes" id="UP000199600"/>
    </source>
</evidence>
<gene>
    <name evidence="1" type="ORF">PROAA_170047</name>
</gene>
<evidence type="ECO:0000313" key="1">
    <source>
        <dbReference type="EMBL" id="SBT05980.1"/>
    </source>
</evidence>
<dbReference type="CDD" id="cd00586">
    <property type="entry name" value="4HBT"/>
    <property type="match status" value="1"/>
</dbReference>
<dbReference type="Proteomes" id="UP000199600">
    <property type="component" value="Unassembled WGS sequence"/>
</dbReference>
<protein>
    <submittedName>
        <fullName evidence="1">Thioesterase superfamily protein</fullName>
    </submittedName>
</protein>
<dbReference type="Gene3D" id="3.10.129.10">
    <property type="entry name" value="Hotdog Thioesterase"/>
    <property type="match status" value="1"/>
</dbReference>
<dbReference type="EMBL" id="FLQY01000079">
    <property type="protein sequence ID" value="SBT05980.1"/>
    <property type="molecule type" value="Genomic_DNA"/>
</dbReference>
<keyword evidence="2" id="KW-1185">Reference proteome</keyword>
<dbReference type="InterPro" id="IPR029069">
    <property type="entry name" value="HotDog_dom_sf"/>
</dbReference>
<name>A0A1A8XLF8_9RHOO</name>
<sequence length="141" mass="15869">MEKHQKPRMLVIKSLSPIRWGDMDAYHHVNNTIYFRYMEQARVEYLESLGYSIVPKGTAPVIINASCTFLIPLTYPGTVEVSMFFGPPGRSSFMSSYEIRMQGEDALYATGDAKIVWTDVASGKSVPIPEELRTRLSEIGS</sequence>
<dbReference type="PANTHER" id="PTHR31793:SF24">
    <property type="entry name" value="LONG-CHAIN ACYL-COA THIOESTERASE FADM"/>
    <property type="match status" value="1"/>
</dbReference>
<organism evidence="1 2">
    <name type="scientific">Candidatus Propionivibrio aalborgensis</name>
    <dbReference type="NCBI Taxonomy" id="1860101"/>
    <lineage>
        <taxon>Bacteria</taxon>
        <taxon>Pseudomonadati</taxon>
        <taxon>Pseudomonadota</taxon>
        <taxon>Betaproteobacteria</taxon>
        <taxon>Rhodocyclales</taxon>
        <taxon>Rhodocyclaceae</taxon>
        <taxon>Propionivibrio</taxon>
    </lineage>
</organism>
<accession>A0A1A8XLF8</accession>
<proteinExistence type="predicted"/>
<dbReference type="AlphaFoldDB" id="A0A1A8XLF8"/>
<dbReference type="SUPFAM" id="SSF54637">
    <property type="entry name" value="Thioesterase/thiol ester dehydrase-isomerase"/>
    <property type="match status" value="1"/>
</dbReference>
<reference evidence="1 2" key="1">
    <citation type="submission" date="2016-06" db="EMBL/GenBank/DDBJ databases">
        <authorList>
            <person name="Kjaerup R.B."/>
            <person name="Dalgaard T.S."/>
            <person name="Juul-Madsen H.R."/>
        </authorList>
    </citation>
    <scope>NUCLEOTIDE SEQUENCE [LARGE SCALE GENOMIC DNA]</scope>
    <source>
        <strain evidence="1">2</strain>
    </source>
</reference>
<dbReference type="GO" id="GO:0047617">
    <property type="term" value="F:fatty acyl-CoA hydrolase activity"/>
    <property type="evidence" value="ECO:0007669"/>
    <property type="project" value="TreeGrafter"/>
</dbReference>
<dbReference type="InterPro" id="IPR050563">
    <property type="entry name" value="4-hydroxybenzoyl-CoA_TE"/>
</dbReference>
<dbReference type="PANTHER" id="PTHR31793">
    <property type="entry name" value="4-HYDROXYBENZOYL-COA THIOESTERASE FAMILY MEMBER"/>
    <property type="match status" value="1"/>
</dbReference>